<name>A0A5N4EK94_CAMDR</name>
<evidence type="ECO:0000313" key="2">
    <source>
        <dbReference type="EMBL" id="KAB1283770.1"/>
    </source>
</evidence>
<comment type="caution">
    <text evidence="2">The sequence shown here is derived from an EMBL/GenBank/DDBJ whole genome shotgun (WGS) entry which is preliminary data.</text>
</comment>
<keyword evidence="3" id="KW-1185">Reference proteome</keyword>
<dbReference type="EMBL" id="JWIN03000001">
    <property type="protein sequence ID" value="KAB1283770.1"/>
    <property type="molecule type" value="Genomic_DNA"/>
</dbReference>
<protein>
    <submittedName>
        <fullName evidence="2">Uncharacterized protein</fullName>
    </submittedName>
</protein>
<feature type="region of interest" description="Disordered" evidence="1">
    <location>
        <begin position="62"/>
        <end position="83"/>
    </location>
</feature>
<evidence type="ECO:0000256" key="1">
    <source>
        <dbReference type="SAM" id="MobiDB-lite"/>
    </source>
</evidence>
<dbReference type="AlphaFoldDB" id="A0A5N4EK94"/>
<organism evidence="2 3">
    <name type="scientific">Camelus dromedarius</name>
    <name type="common">Dromedary</name>
    <name type="synonym">Arabian camel</name>
    <dbReference type="NCBI Taxonomy" id="9838"/>
    <lineage>
        <taxon>Eukaryota</taxon>
        <taxon>Metazoa</taxon>
        <taxon>Chordata</taxon>
        <taxon>Craniata</taxon>
        <taxon>Vertebrata</taxon>
        <taxon>Euteleostomi</taxon>
        <taxon>Mammalia</taxon>
        <taxon>Eutheria</taxon>
        <taxon>Laurasiatheria</taxon>
        <taxon>Artiodactyla</taxon>
        <taxon>Tylopoda</taxon>
        <taxon>Camelidae</taxon>
        <taxon>Camelus</taxon>
    </lineage>
</organism>
<accession>A0A5N4EK94</accession>
<dbReference type="Proteomes" id="UP000299084">
    <property type="component" value="Unassembled WGS sequence"/>
</dbReference>
<gene>
    <name evidence="2" type="ORF">Cadr_000000210</name>
</gene>
<reference evidence="2 3" key="1">
    <citation type="journal article" date="2019" name="Mol. Ecol. Resour.">
        <title>Improving Illumina assemblies with Hi-C and long reads: an example with the North African dromedary.</title>
        <authorList>
            <person name="Elbers J.P."/>
            <person name="Rogers M.F."/>
            <person name="Perelman P.L."/>
            <person name="Proskuryakova A.A."/>
            <person name="Serdyukova N.A."/>
            <person name="Johnson W.E."/>
            <person name="Horin P."/>
            <person name="Corander J."/>
            <person name="Murphy D."/>
            <person name="Burger P.A."/>
        </authorList>
    </citation>
    <scope>NUCLEOTIDE SEQUENCE [LARGE SCALE GENOMIC DNA]</scope>
    <source>
        <strain evidence="2">Drom800</strain>
        <tissue evidence="2">Blood</tissue>
    </source>
</reference>
<proteinExistence type="predicted"/>
<sequence>MRVEPGEEKVVLKQGQHLGDTLGDEHVSCWRSKPEHSSSITSFPGFLTDGFSKSNVKDISSEQKCAVESGSRTQNPSFPEVGAPERFEPRVHAMALGALTATASAARMAAQAAPL</sequence>
<evidence type="ECO:0000313" key="3">
    <source>
        <dbReference type="Proteomes" id="UP000299084"/>
    </source>
</evidence>